<keyword evidence="2" id="KW-1185">Reference proteome</keyword>
<dbReference type="AlphaFoldDB" id="A0A9E8ZFU4"/>
<protein>
    <submittedName>
        <fullName evidence="1">Uncharacterized protein</fullName>
    </submittedName>
</protein>
<evidence type="ECO:0000313" key="1">
    <source>
        <dbReference type="EMBL" id="WAL61002.1"/>
    </source>
</evidence>
<accession>A0A9E8ZFU4</accession>
<dbReference type="EMBL" id="CP113797">
    <property type="protein sequence ID" value="WAL61002.1"/>
    <property type="molecule type" value="Genomic_DNA"/>
</dbReference>
<evidence type="ECO:0000313" key="2">
    <source>
        <dbReference type="Proteomes" id="UP001163152"/>
    </source>
</evidence>
<proteinExistence type="predicted"/>
<gene>
    <name evidence="1" type="ORF">OXH18_03100</name>
</gene>
<name>A0A9E8ZFU4_9CYAN</name>
<dbReference type="RefSeq" id="WP_268610958.1">
    <property type="nucleotide sequence ID" value="NZ_CP113797.1"/>
</dbReference>
<reference evidence="1" key="1">
    <citation type="submission" date="2022-12" db="EMBL/GenBank/DDBJ databases">
        <title>Polyphasic identification of a Novel Hot-Spring Cyanobacterium Ocullathermofonsia sinensis gen nov. sp. nov. and Genomic Insights on its Adaptations to the Thermal Habitat.</title>
        <authorList>
            <person name="Daroch M."/>
            <person name="Tang J."/>
            <person name="Jiang Y."/>
        </authorList>
    </citation>
    <scope>NUCLEOTIDE SEQUENCE</scope>
    <source>
        <strain evidence="1">PKUAC-SCTA174</strain>
    </source>
</reference>
<sequence length="56" mass="6320">MRSTEILAYAMLQQGSKRIQNSQVLLGLTLFLLEAALDRSHHALHSPIGAWFLQPF</sequence>
<dbReference type="Proteomes" id="UP001163152">
    <property type="component" value="Chromosome"/>
</dbReference>
<dbReference type="KEGG" id="tsin:OXH18_03100"/>
<organism evidence="1 2">
    <name type="scientific">Thermocoleostomius sinensis A174</name>
    <dbReference type="NCBI Taxonomy" id="2016057"/>
    <lineage>
        <taxon>Bacteria</taxon>
        <taxon>Bacillati</taxon>
        <taxon>Cyanobacteriota</taxon>
        <taxon>Cyanophyceae</taxon>
        <taxon>Oculatellales</taxon>
        <taxon>Oculatellaceae</taxon>
        <taxon>Thermocoleostomius</taxon>
    </lineage>
</organism>